<dbReference type="PANTHER" id="PTHR43861">
    <property type="entry name" value="TRANS-ACONITATE 2-METHYLTRANSFERASE-RELATED"/>
    <property type="match status" value="1"/>
</dbReference>
<dbReference type="InterPro" id="IPR029063">
    <property type="entry name" value="SAM-dependent_MTases_sf"/>
</dbReference>
<dbReference type="Gene3D" id="3.40.50.150">
    <property type="entry name" value="Vaccinia Virus protein VP39"/>
    <property type="match status" value="1"/>
</dbReference>
<evidence type="ECO:0000313" key="2">
    <source>
        <dbReference type="EMBL" id="NOH51163.1"/>
    </source>
</evidence>
<reference evidence="2 3" key="1">
    <citation type="submission" date="2019-08" db="EMBL/GenBank/DDBJ databases">
        <title>Draft genome sequencing and comparative genomics of hatchery-associated Vibrios.</title>
        <authorList>
            <person name="Kehlet-Delgado H."/>
            <person name="Mueller R.S."/>
        </authorList>
    </citation>
    <scope>NUCLEOTIDE SEQUENCE [LARGE SCALE GENOMIC DNA]</scope>
    <source>
        <strain evidence="2 3">00-78-3</strain>
    </source>
</reference>
<organism evidence="2 3">
    <name type="scientific">Vibrio rotiferianus</name>
    <dbReference type="NCBI Taxonomy" id="190895"/>
    <lineage>
        <taxon>Bacteria</taxon>
        <taxon>Pseudomonadati</taxon>
        <taxon>Pseudomonadota</taxon>
        <taxon>Gammaproteobacteria</taxon>
        <taxon>Vibrionales</taxon>
        <taxon>Vibrionaceae</taxon>
        <taxon>Vibrio</taxon>
    </lineage>
</organism>
<protein>
    <submittedName>
        <fullName evidence="2">Methyltransferase domain-containing protein</fullName>
    </submittedName>
</protein>
<accession>A0A7Y4E4A3</accession>
<dbReference type="GO" id="GO:0008168">
    <property type="term" value="F:methyltransferase activity"/>
    <property type="evidence" value="ECO:0007669"/>
    <property type="project" value="UniProtKB-KW"/>
</dbReference>
<dbReference type="SUPFAM" id="SSF53335">
    <property type="entry name" value="S-adenosyl-L-methionine-dependent methyltransferases"/>
    <property type="match status" value="1"/>
</dbReference>
<name>A0A7Y4E4A3_9VIBR</name>
<dbReference type="RefSeq" id="WP_171359368.1">
    <property type="nucleotide sequence ID" value="NZ_VTYN01000053.1"/>
</dbReference>
<feature type="domain" description="Methyltransferase" evidence="1">
    <location>
        <begin position="51"/>
        <end position="160"/>
    </location>
</feature>
<evidence type="ECO:0000259" key="1">
    <source>
        <dbReference type="Pfam" id="PF13847"/>
    </source>
</evidence>
<dbReference type="Proteomes" id="UP000572072">
    <property type="component" value="Unassembled WGS sequence"/>
</dbReference>
<proteinExistence type="predicted"/>
<evidence type="ECO:0000313" key="3">
    <source>
        <dbReference type="Proteomes" id="UP000572072"/>
    </source>
</evidence>
<dbReference type="InterPro" id="IPR025714">
    <property type="entry name" value="Methyltranfer_dom"/>
</dbReference>
<comment type="caution">
    <text evidence="2">The sequence shown here is derived from an EMBL/GenBank/DDBJ whole genome shotgun (WGS) entry which is preliminary data.</text>
</comment>
<gene>
    <name evidence="2" type="ORF">F0262_24445</name>
</gene>
<dbReference type="EMBL" id="VTYN01000053">
    <property type="protein sequence ID" value="NOH51163.1"/>
    <property type="molecule type" value="Genomic_DNA"/>
</dbReference>
<sequence>MRTKRTVGETLTHKSKEKLPNTAFHVMTLTMKIVDIFWGFSDKNFGLLGLKKGQTVIDYGCGPARYIKNASDAVGDSGKVIAVDIHPLAIKKVVKKISKYNLSNVEVVHCSGYDTSIDDEVADVIYALDIFHMIEQPNPFLAELSRLAKKEGVIIIADGHQPRSSTLKKSKRALF</sequence>
<dbReference type="AlphaFoldDB" id="A0A7Y4E4A3"/>
<dbReference type="CDD" id="cd02440">
    <property type="entry name" value="AdoMet_MTases"/>
    <property type="match status" value="1"/>
</dbReference>
<keyword evidence="2" id="KW-0808">Transferase</keyword>
<keyword evidence="2" id="KW-0489">Methyltransferase</keyword>
<dbReference type="GO" id="GO:0032259">
    <property type="term" value="P:methylation"/>
    <property type="evidence" value="ECO:0007669"/>
    <property type="project" value="UniProtKB-KW"/>
</dbReference>
<dbReference type="Pfam" id="PF13847">
    <property type="entry name" value="Methyltransf_31"/>
    <property type="match status" value="1"/>
</dbReference>